<keyword evidence="3" id="KW-1185">Reference proteome</keyword>
<gene>
    <name evidence="2" type="ORF">PENTCL1PPCAC_26091</name>
</gene>
<feature type="non-terminal residue" evidence="2">
    <location>
        <position position="1"/>
    </location>
</feature>
<evidence type="ECO:0000313" key="2">
    <source>
        <dbReference type="EMBL" id="GMT03917.1"/>
    </source>
</evidence>
<comment type="caution">
    <text evidence="2">The sequence shown here is derived from an EMBL/GenBank/DDBJ whole genome shotgun (WGS) entry which is preliminary data.</text>
</comment>
<dbReference type="AlphaFoldDB" id="A0AAV5UBK4"/>
<evidence type="ECO:0000313" key="3">
    <source>
        <dbReference type="Proteomes" id="UP001432027"/>
    </source>
</evidence>
<name>A0AAV5UBK4_9BILA</name>
<reference evidence="2" key="1">
    <citation type="submission" date="2023-10" db="EMBL/GenBank/DDBJ databases">
        <title>Genome assembly of Pristionchus species.</title>
        <authorList>
            <person name="Yoshida K."/>
            <person name="Sommer R.J."/>
        </authorList>
    </citation>
    <scope>NUCLEOTIDE SEQUENCE</scope>
    <source>
        <strain evidence="2">RS0144</strain>
    </source>
</reference>
<proteinExistence type="predicted"/>
<feature type="compositionally biased region" description="Basic and acidic residues" evidence="1">
    <location>
        <begin position="63"/>
        <end position="83"/>
    </location>
</feature>
<evidence type="ECO:0000256" key="1">
    <source>
        <dbReference type="SAM" id="MobiDB-lite"/>
    </source>
</evidence>
<accession>A0AAV5UBK4</accession>
<dbReference type="EMBL" id="BTSX01000006">
    <property type="protein sequence ID" value="GMT03917.1"/>
    <property type="molecule type" value="Genomic_DNA"/>
</dbReference>
<protein>
    <submittedName>
        <fullName evidence="2">Uncharacterized protein</fullName>
    </submittedName>
</protein>
<organism evidence="2 3">
    <name type="scientific">Pristionchus entomophagus</name>
    <dbReference type="NCBI Taxonomy" id="358040"/>
    <lineage>
        <taxon>Eukaryota</taxon>
        <taxon>Metazoa</taxon>
        <taxon>Ecdysozoa</taxon>
        <taxon>Nematoda</taxon>
        <taxon>Chromadorea</taxon>
        <taxon>Rhabditida</taxon>
        <taxon>Rhabditina</taxon>
        <taxon>Diplogasteromorpha</taxon>
        <taxon>Diplogasteroidea</taxon>
        <taxon>Neodiplogasteridae</taxon>
        <taxon>Pristionchus</taxon>
    </lineage>
</organism>
<feature type="non-terminal residue" evidence="2">
    <location>
        <position position="83"/>
    </location>
</feature>
<feature type="region of interest" description="Disordered" evidence="1">
    <location>
        <begin position="57"/>
        <end position="83"/>
    </location>
</feature>
<sequence length="83" mass="9871">QLDFPRSYASLPFQWNEGFNLESIRNNFQVEREYREDFLRRTAQFSHLLTKENESRVSSIRAASEKARSEREKSEKETIDKAA</sequence>
<dbReference type="Proteomes" id="UP001432027">
    <property type="component" value="Unassembled WGS sequence"/>
</dbReference>